<evidence type="ECO:0008006" key="4">
    <source>
        <dbReference type="Google" id="ProtNLM"/>
    </source>
</evidence>
<name>A0ABQ7GS32_DUNSA</name>
<feature type="region of interest" description="Disordered" evidence="1">
    <location>
        <begin position="20"/>
        <end position="41"/>
    </location>
</feature>
<sequence>MNREFTPKKAACLPLQDRRKCKKKGWSNDSPMNLQRESRGRLWCPHQTMQGEHDWSNDSPMHLQLASKGRTWCPLLALVRSVQKGFSQDPHRPAQGKQ</sequence>
<reference evidence="2" key="1">
    <citation type="submission" date="2017-08" db="EMBL/GenBank/DDBJ databases">
        <authorList>
            <person name="Polle J.E."/>
            <person name="Barry K."/>
            <person name="Cushman J."/>
            <person name="Schmutz J."/>
            <person name="Tran D."/>
            <person name="Hathwaick L.T."/>
            <person name="Yim W.C."/>
            <person name="Jenkins J."/>
            <person name="Mckie-Krisberg Z.M."/>
            <person name="Prochnik S."/>
            <person name="Lindquist E."/>
            <person name="Dockter R.B."/>
            <person name="Adam C."/>
            <person name="Molina H."/>
            <person name="Bunkerborg J."/>
            <person name="Jin E."/>
            <person name="Buchheim M."/>
            <person name="Magnuson J."/>
        </authorList>
    </citation>
    <scope>NUCLEOTIDE SEQUENCE</scope>
    <source>
        <strain evidence="2">CCAP 19/18</strain>
    </source>
</reference>
<evidence type="ECO:0000256" key="1">
    <source>
        <dbReference type="SAM" id="MobiDB-lite"/>
    </source>
</evidence>
<gene>
    <name evidence="2" type="ORF">DUNSADRAFT_4452</name>
</gene>
<evidence type="ECO:0000313" key="2">
    <source>
        <dbReference type="EMBL" id="KAF5837404.1"/>
    </source>
</evidence>
<evidence type="ECO:0000313" key="3">
    <source>
        <dbReference type="Proteomes" id="UP000815325"/>
    </source>
</evidence>
<keyword evidence="3" id="KW-1185">Reference proteome</keyword>
<proteinExistence type="predicted"/>
<organism evidence="2 3">
    <name type="scientific">Dunaliella salina</name>
    <name type="common">Green alga</name>
    <name type="synonym">Protococcus salinus</name>
    <dbReference type="NCBI Taxonomy" id="3046"/>
    <lineage>
        <taxon>Eukaryota</taxon>
        <taxon>Viridiplantae</taxon>
        <taxon>Chlorophyta</taxon>
        <taxon>core chlorophytes</taxon>
        <taxon>Chlorophyceae</taxon>
        <taxon>CS clade</taxon>
        <taxon>Chlamydomonadales</taxon>
        <taxon>Dunaliellaceae</taxon>
        <taxon>Dunaliella</taxon>
    </lineage>
</organism>
<dbReference type="Proteomes" id="UP000815325">
    <property type="component" value="Unassembled WGS sequence"/>
</dbReference>
<dbReference type="EMBL" id="MU069617">
    <property type="protein sequence ID" value="KAF5837404.1"/>
    <property type="molecule type" value="Genomic_DNA"/>
</dbReference>
<protein>
    <recommendedName>
        <fullName evidence="4">Encoded protein</fullName>
    </recommendedName>
</protein>
<accession>A0ABQ7GS32</accession>
<comment type="caution">
    <text evidence="2">The sequence shown here is derived from an EMBL/GenBank/DDBJ whole genome shotgun (WGS) entry which is preliminary data.</text>
</comment>